<evidence type="ECO:0000256" key="4">
    <source>
        <dbReference type="ARBA" id="ARBA00022598"/>
    </source>
</evidence>
<evidence type="ECO:0000256" key="10">
    <source>
        <dbReference type="PROSITE-ProRule" id="PRU00409"/>
    </source>
</evidence>
<keyword evidence="9" id="KW-0961">Cell wall biogenesis/degradation</keyword>
<dbReference type="InterPro" id="IPR011761">
    <property type="entry name" value="ATP-grasp"/>
</dbReference>
<feature type="domain" description="ATP-grasp" evidence="11">
    <location>
        <begin position="142"/>
        <end position="340"/>
    </location>
</feature>
<gene>
    <name evidence="12" type="ORF">SAMN02745225_00058</name>
</gene>
<dbReference type="InterPro" id="IPR011127">
    <property type="entry name" value="Dala_Dala_lig_N"/>
</dbReference>
<dbReference type="Gene3D" id="3.30.1490.20">
    <property type="entry name" value="ATP-grasp fold, A domain"/>
    <property type="match status" value="1"/>
</dbReference>
<sequence length="371" mass="39963">MELIGVVFGGRSPEHDISILTGLQAVRALSSKKVPVVPIYWSKQGEFYLIDSQAEAKDFANGLPPKASPIYLRLGSEPGFYQGASGLLSKSKRVDVDIVVNCCHGGPGEDGTLQGIFDQANISYTGPTARAAALGMDKLSFGSLMKDLGVPVLQRANLDSTTETLPFEGPYIVKPRYGGSSLGIDVVEDLATAKMRLSANVHLRYGAVVEPYRADLFDLQLAVRSFPELTLSPLERPMKRGTAGEILSYKDKYIAGEGMATAPRELPAKVSHEVEKKVSEIVHKVASVIGVRSVFRVDFLASEGDELYLNEVNTIPGSLSHYLWIEPKLSFGDQLMIYLEEAKSSPSTYSTTAGADGTVLRSASSVASKLA</sequence>
<dbReference type="InterPro" id="IPR000291">
    <property type="entry name" value="D-Ala_lig_Van_CS"/>
</dbReference>
<dbReference type="EMBL" id="FQUL01000001">
    <property type="protein sequence ID" value="SHE27353.1"/>
    <property type="molecule type" value="Genomic_DNA"/>
</dbReference>
<dbReference type="GO" id="GO:0009252">
    <property type="term" value="P:peptidoglycan biosynthetic process"/>
    <property type="evidence" value="ECO:0007669"/>
    <property type="project" value="UniProtKB-KW"/>
</dbReference>
<dbReference type="InterPro" id="IPR011095">
    <property type="entry name" value="Dala_Dala_lig_C"/>
</dbReference>
<proteinExistence type="inferred from homology"/>
<keyword evidence="3" id="KW-0963">Cytoplasm</keyword>
<dbReference type="AlphaFoldDB" id="A0A1M4S579"/>
<accession>A0A1M4S579</accession>
<evidence type="ECO:0000256" key="3">
    <source>
        <dbReference type="ARBA" id="ARBA00022490"/>
    </source>
</evidence>
<dbReference type="GO" id="GO:0071555">
    <property type="term" value="P:cell wall organization"/>
    <property type="evidence" value="ECO:0007669"/>
    <property type="project" value="UniProtKB-KW"/>
</dbReference>
<dbReference type="GO" id="GO:0005524">
    <property type="term" value="F:ATP binding"/>
    <property type="evidence" value="ECO:0007669"/>
    <property type="project" value="UniProtKB-UniRule"/>
</dbReference>
<dbReference type="PROSITE" id="PS50975">
    <property type="entry name" value="ATP_GRASP"/>
    <property type="match status" value="1"/>
</dbReference>
<evidence type="ECO:0000313" key="12">
    <source>
        <dbReference type="EMBL" id="SHE27353.1"/>
    </source>
</evidence>
<name>A0A1M4S579_9ACTN</name>
<dbReference type="Gene3D" id="3.40.50.20">
    <property type="match status" value="1"/>
</dbReference>
<evidence type="ECO:0000256" key="6">
    <source>
        <dbReference type="ARBA" id="ARBA00022840"/>
    </source>
</evidence>
<dbReference type="GO" id="GO:0008360">
    <property type="term" value="P:regulation of cell shape"/>
    <property type="evidence" value="ECO:0007669"/>
    <property type="project" value="UniProtKB-KW"/>
</dbReference>
<dbReference type="Proteomes" id="UP000184295">
    <property type="component" value="Unassembled WGS sequence"/>
</dbReference>
<dbReference type="Pfam" id="PF01820">
    <property type="entry name" value="Dala_Dala_lig_N"/>
    <property type="match status" value="1"/>
</dbReference>
<dbReference type="Gene3D" id="3.30.470.20">
    <property type="entry name" value="ATP-grasp fold, B domain"/>
    <property type="match status" value="1"/>
</dbReference>
<keyword evidence="13" id="KW-1185">Reference proteome</keyword>
<protein>
    <submittedName>
        <fullName evidence="12">D-alanine-D-alanine ligase</fullName>
    </submittedName>
</protein>
<evidence type="ECO:0000313" key="13">
    <source>
        <dbReference type="Proteomes" id="UP000184295"/>
    </source>
</evidence>
<keyword evidence="4 12" id="KW-0436">Ligase</keyword>
<evidence type="ECO:0000256" key="9">
    <source>
        <dbReference type="ARBA" id="ARBA00023316"/>
    </source>
</evidence>
<keyword evidence="6 10" id="KW-0067">ATP-binding</keyword>
<dbReference type="STRING" id="1121881.SAMN02745225_00058"/>
<comment type="subcellular location">
    <subcellularLocation>
        <location evidence="1">Cytoplasm</location>
    </subcellularLocation>
</comment>
<evidence type="ECO:0000256" key="5">
    <source>
        <dbReference type="ARBA" id="ARBA00022741"/>
    </source>
</evidence>
<dbReference type="SUPFAM" id="SSF52440">
    <property type="entry name" value="PreATP-grasp domain"/>
    <property type="match status" value="1"/>
</dbReference>
<dbReference type="GO" id="GO:0046872">
    <property type="term" value="F:metal ion binding"/>
    <property type="evidence" value="ECO:0007669"/>
    <property type="project" value="InterPro"/>
</dbReference>
<evidence type="ECO:0000259" key="11">
    <source>
        <dbReference type="PROSITE" id="PS50975"/>
    </source>
</evidence>
<evidence type="ECO:0000256" key="8">
    <source>
        <dbReference type="ARBA" id="ARBA00022984"/>
    </source>
</evidence>
<dbReference type="RefSeq" id="WP_072787597.1">
    <property type="nucleotide sequence ID" value="NZ_FQUL01000001.1"/>
</dbReference>
<comment type="similarity">
    <text evidence="2">Belongs to the D-alanine--D-alanine ligase family.</text>
</comment>
<dbReference type="GO" id="GO:0005737">
    <property type="term" value="C:cytoplasm"/>
    <property type="evidence" value="ECO:0007669"/>
    <property type="project" value="UniProtKB-SubCell"/>
</dbReference>
<dbReference type="InterPro" id="IPR013815">
    <property type="entry name" value="ATP_grasp_subdomain_1"/>
</dbReference>
<dbReference type="PANTHER" id="PTHR23132">
    <property type="entry name" value="D-ALANINE--D-ALANINE LIGASE"/>
    <property type="match status" value="1"/>
</dbReference>
<dbReference type="PANTHER" id="PTHR23132:SF23">
    <property type="entry name" value="D-ALANINE--D-ALANINE LIGASE B"/>
    <property type="match status" value="1"/>
</dbReference>
<keyword evidence="8" id="KW-0573">Peptidoglycan synthesis</keyword>
<dbReference type="PROSITE" id="PS00843">
    <property type="entry name" value="DALA_DALA_LIGASE_1"/>
    <property type="match status" value="1"/>
</dbReference>
<keyword evidence="5 10" id="KW-0547">Nucleotide-binding</keyword>
<keyword evidence="7" id="KW-0133">Cell shape</keyword>
<dbReference type="GO" id="GO:0008716">
    <property type="term" value="F:D-alanine-D-alanine ligase activity"/>
    <property type="evidence" value="ECO:0007669"/>
    <property type="project" value="InterPro"/>
</dbReference>
<dbReference type="Pfam" id="PF07478">
    <property type="entry name" value="Dala_Dala_lig_C"/>
    <property type="match status" value="1"/>
</dbReference>
<evidence type="ECO:0000256" key="2">
    <source>
        <dbReference type="ARBA" id="ARBA00010871"/>
    </source>
</evidence>
<evidence type="ECO:0000256" key="1">
    <source>
        <dbReference type="ARBA" id="ARBA00004496"/>
    </source>
</evidence>
<evidence type="ECO:0000256" key="7">
    <source>
        <dbReference type="ARBA" id="ARBA00022960"/>
    </source>
</evidence>
<dbReference type="SUPFAM" id="SSF56059">
    <property type="entry name" value="Glutathione synthetase ATP-binding domain-like"/>
    <property type="match status" value="1"/>
</dbReference>
<reference evidence="13" key="1">
    <citation type="submission" date="2016-11" db="EMBL/GenBank/DDBJ databases">
        <authorList>
            <person name="Varghese N."/>
            <person name="Submissions S."/>
        </authorList>
    </citation>
    <scope>NUCLEOTIDE SEQUENCE [LARGE SCALE GENOMIC DNA]</scope>
    <source>
        <strain evidence="13">DSM 19514</strain>
    </source>
</reference>
<dbReference type="OrthoDB" id="9813261at2"/>
<dbReference type="InterPro" id="IPR016185">
    <property type="entry name" value="PreATP-grasp_dom_sf"/>
</dbReference>
<organism evidence="12 13">
    <name type="scientific">Ferrithrix thermotolerans DSM 19514</name>
    <dbReference type="NCBI Taxonomy" id="1121881"/>
    <lineage>
        <taxon>Bacteria</taxon>
        <taxon>Bacillati</taxon>
        <taxon>Actinomycetota</taxon>
        <taxon>Acidimicrobiia</taxon>
        <taxon>Acidimicrobiales</taxon>
        <taxon>Acidimicrobiaceae</taxon>
        <taxon>Ferrithrix</taxon>
    </lineage>
</organism>